<evidence type="ECO:0008006" key="3">
    <source>
        <dbReference type="Google" id="ProtNLM"/>
    </source>
</evidence>
<dbReference type="RefSeq" id="WP_260990925.1">
    <property type="nucleotide sequence ID" value="NZ_JAODWD010000001.1"/>
</dbReference>
<gene>
    <name evidence="1" type="ORF">N4S67_00175</name>
</gene>
<sequence>MGKAFDAWLSLSNDSLELTAVIPWAFAYVVESTTQPDWEHINRVMGQFNACKAYDACKRSVDSHYETLYVLTLLASWGAFEAYVEDAAKAGLRARPELLSNTAFDRAKRKAEELTDADEAQRFEYIIDRVIGSIRDRLDADGNGKYEQQLQLAGLGGTVPSDIALALMEGQQVRNVWAHNGGRADAKLLEQAPAIGYAIGDKVTITKVMLGKYLLALNTYATIVVNRYRVQNGYAPLVCYGGEQNTFKASFDELFPGAILPVNLEDISRRLSGAN</sequence>
<proteinExistence type="predicted"/>
<evidence type="ECO:0000313" key="2">
    <source>
        <dbReference type="Proteomes" id="UP001206639"/>
    </source>
</evidence>
<protein>
    <recommendedName>
        <fullName evidence="3">Restriction endonuclease</fullName>
    </recommendedName>
</protein>
<keyword evidence="2" id="KW-1185">Reference proteome</keyword>
<accession>A0ABT2M5Z8</accession>
<dbReference type="EMBL" id="JAODWD010000001">
    <property type="protein sequence ID" value="MCT7656830.1"/>
    <property type="molecule type" value="Genomic_DNA"/>
</dbReference>
<reference evidence="2" key="1">
    <citation type="submission" date="2023-07" db="EMBL/GenBank/DDBJ databases">
        <authorList>
            <person name="Deng Y."/>
            <person name="Zhang Y.-Q."/>
        </authorList>
    </citation>
    <scope>NUCLEOTIDE SEQUENCE [LARGE SCALE GENOMIC DNA]</scope>
    <source>
        <strain evidence="2">CPCC 205710</strain>
    </source>
</reference>
<name>A0ABT2M5Z8_9MYCO</name>
<dbReference type="Proteomes" id="UP001206639">
    <property type="component" value="Unassembled WGS sequence"/>
</dbReference>
<comment type="caution">
    <text evidence="1">The sequence shown here is derived from an EMBL/GenBank/DDBJ whole genome shotgun (WGS) entry which is preliminary data.</text>
</comment>
<evidence type="ECO:0000313" key="1">
    <source>
        <dbReference type="EMBL" id="MCT7656830.1"/>
    </source>
</evidence>
<organism evidence="1 2">
    <name type="scientific">Mycobacterium deserti</name>
    <dbReference type="NCBI Taxonomy" id="2978347"/>
    <lineage>
        <taxon>Bacteria</taxon>
        <taxon>Bacillati</taxon>
        <taxon>Actinomycetota</taxon>
        <taxon>Actinomycetes</taxon>
        <taxon>Mycobacteriales</taxon>
        <taxon>Mycobacteriaceae</taxon>
        <taxon>Mycobacterium</taxon>
    </lineage>
</organism>